<accession>A0ACC1ATT9</accession>
<protein>
    <submittedName>
        <fullName evidence="1">Uncharacterized protein</fullName>
    </submittedName>
</protein>
<evidence type="ECO:0000313" key="1">
    <source>
        <dbReference type="EMBL" id="KAJ0090129.1"/>
    </source>
</evidence>
<organism evidence="1 2">
    <name type="scientific">Pistacia atlantica</name>
    <dbReference type="NCBI Taxonomy" id="434234"/>
    <lineage>
        <taxon>Eukaryota</taxon>
        <taxon>Viridiplantae</taxon>
        <taxon>Streptophyta</taxon>
        <taxon>Embryophyta</taxon>
        <taxon>Tracheophyta</taxon>
        <taxon>Spermatophyta</taxon>
        <taxon>Magnoliopsida</taxon>
        <taxon>eudicotyledons</taxon>
        <taxon>Gunneridae</taxon>
        <taxon>Pentapetalae</taxon>
        <taxon>rosids</taxon>
        <taxon>malvids</taxon>
        <taxon>Sapindales</taxon>
        <taxon>Anacardiaceae</taxon>
        <taxon>Pistacia</taxon>
    </lineage>
</organism>
<reference evidence="2" key="1">
    <citation type="journal article" date="2023" name="G3 (Bethesda)">
        <title>Genome assembly and association tests identify interacting loci associated with vigor, precocity, and sex in interspecific pistachio rootstocks.</title>
        <authorList>
            <person name="Palmer W."/>
            <person name="Jacygrad E."/>
            <person name="Sagayaradj S."/>
            <person name="Cavanaugh K."/>
            <person name="Han R."/>
            <person name="Bertier L."/>
            <person name="Beede B."/>
            <person name="Kafkas S."/>
            <person name="Golino D."/>
            <person name="Preece J."/>
            <person name="Michelmore R."/>
        </authorList>
    </citation>
    <scope>NUCLEOTIDE SEQUENCE [LARGE SCALE GENOMIC DNA]</scope>
</reference>
<proteinExistence type="predicted"/>
<dbReference type="Proteomes" id="UP001164250">
    <property type="component" value="Chromosome 8"/>
</dbReference>
<comment type="caution">
    <text evidence="1">The sequence shown here is derived from an EMBL/GenBank/DDBJ whole genome shotgun (WGS) entry which is preliminary data.</text>
</comment>
<keyword evidence="2" id="KW-1185">Reference proteome</keyword>
<sequence length="124" mass="14314">MIEFTKRRALSTEEIDEHLTAISVQIEKTRKAIVEIEKTCFGTMQIKQVCKLQFVFYRLQESWAFQEEKLPSLWHHQLTIPVSFPVSKIVPASTNRLLESSFPKVPTFPIPFAHQSPVFEASPP</sequence>
<gene>
    <name evidence="1" type="ORF">Patl1_13741</name>
</gene>
<dbReference type="EMBL" id="CM047904">
    <property type="protein sequence ID" value="KAJ0090129.1"/>
    <property type="molecule type" value="Genomic_DNA"/>
</dbReference>
<name>A0ACC1ATT9_9ROSI</name>
<evidence type="ECO:0000313" key="2">
    <source>
        <dbReference type="Proteomes" id="UP001164250"/>
    </source>
</evidence>